<comment type="function">
    <text evidence="8">Transfers the 4'-phosphopantetheine moiety from coenzyme A to a Ser of acyl-carrier-protein.</text>
</comment>
<comment type="similarity">
    <text evidence="8">Belongs to the P-Pant transferase superfamily. AcpS family.</text>
</comment>
<dbReference type="GO" id="GO:0000287">
    <property type="term" value="F:magnesium ion binding"/>
    <property type="evidence" value="ECO:0007669"/>
    <property type="project" value="UniProtKB-UniRule"/>
</dbReference>
<comment type="cofactor">
    <cofactor evidence="8">
        <name>Mg(2+)</name>
        <dbReference type="ChEBI" id="CHEBI:18420"/>
    </cofactor>
</comment>
<keyword evidence="4 8" id="KW-0276">Fatty acid metabolism</keyword>
<evidence type="ECO:0000256" key="3">
    <source>
        <dbReference type="ARBA" id="ARBA00022723"/>
    </source>
</evidence>
<dbReference type="RefSeq" id="WP_107142894.1">
    <property type="nucleotide sequence ID" value="NZ_CP028324.1"/>
</dbReference>
<dbReference type="GO" id="GO:0008897">
    <property type="term" value="F:holo-[acyl-carrier-protein] synthase activity"/>
    <property type="evidence" value="ECO:0007669"/>
    <property type="project" value="UniProtKB-UniRule"/>
</dbReference>
<dbReference type="InterPro" id="IPR002582">
    <property type="entry name" value="ACPS"/>
</dbReference>
<dbReference type="Proteomes" id="UP000240505">
    <property type="component" value="Chromosome"/>
</dbReference>
<dbReference type="KEGG" id="masz:C9I28_19325"/>
<dbReference type="Pfam" id="PF01648">
    <property type="entry name" value="ACPS"/>
    <property type="match status" value="1"/>
</dbReference>
<evidence type="ECO:0000256" key="4">
    <source>
        <dbReference type="ARBA" id="ARBA00022832"/>
    </source>
</evidence>
<keyword evidence="11" id="KW-1185">Reference proteome</keyword>
<evidence type="ECO:0000256" key="1">
    <source>
        <dbReference type="ARBA" id="ARBA00022516"/>
    </source>
</evidence>
<reference evidence="10 11" key="1">
    <citation type="submission" date="2018-03" db="EMBL/GenBank/DDBJ databases">
        <title>Massilia armeniaca sp. nov., isolated from desert soil.</title>
        <authorList>
            <person name="Huang H."/>
            <person name="Ren M."/>
        </authorList>
    </citation>
    <scope>NUCLEOTIDE SEQUENCE [LARGE SCALE GENOMIC DNA]</scope>
    <source>
        <strain evidence="10 11">ZMN-3</strain>
    </source>
</reference>
<dbReference type="InterPro" id="IPR008278">
    <property type="entry name" value="4-PPantetheinyl_Trfase_dom"/>
</dbReference>
<accession>A0A2R4CD63</accession>
<dbReference type="Gene3D" id="3.90.470.20">
    <property type="entry name" value="4'-phosphopantetheinyl transferase domain"/>
    <property type="match status" value="1"/>
</dbReference>
<dbReference type="NCBIfam" id="TIGR00556">
    <property type="entry name" value="pantethn_trn"/>
    <property type="match status" value="1"/>
</dbReference>
<keyword evidence="8" id="KW-0963">Cytoplasm</keyword>
<evidence type="ECO:0000256" key="8">
    <source>
        <dbReference type="HAMAP-Rule" id="MF_00101"/>
    </source>
</evidence>
<keyword evidence="1 8" id="KW-0444">Lipid biosynthesis</keyword>
<evidence type="ECO:0000256" key="7">
    <source>
        <dbReference type="ARBA" id="ARBA00023160"/>
    </source>
</evidence>
<dbReference type="EC" id="2.7.8.7" evidence="8"/>
<comment type="subcellular location">
    <subcellularLocation>
        <location evidence="8">Cytoplasm</location>
    </subcellularLocation>
</comment>
<evidence type="ECO:0000256" key="6">
    <source>
        <dbReference type="ARBA" id="ARBA00023098"/>
    </source>
</evidence>
<name>A0A2R4CD63_9BURK</name>
<dbReference type="OrthoDB" id="517356at2"/>
<evidence type="ECO:0000259" key="9">
    <source>
        <dbReference type="Pfam" id="PF01648"/>
    </source>
</evidence>
<keyword evidence="5 8" id="KW-0460">Magnesium</keyword>
<keyword evidence="2 8" id="KW-0808">Transferase</keyword>
<evidence type="ECO:0000313" key="10">
    <source>
        <dbReference type="EMBL" id="AVR97549.1"/>
    </source>
</evidence>
<evidence type="ECO:0000313" key="11">
    <source>
        <dbReference type="Proteomes" id="UP000240505"/>
    </source>
</evidence>
<dbReference type="GO" id="GO:0005737">
    <property type="term" value="C:cytoplasm"/>
    <property type="evidence" value="ECO:0007669"/>
    <property type="project" value="UniProtKB-SubCell"/>
</dbReference>
<sequence>MIHGVGTDICKIPRIAQALARHGERFAQKILGPAEMEVYRARSAGHPQRGVRYLATRFAAKEALSKALGIGLRPPMTWPAAQLLNADNGKPAFVWDGALKDYMEAHRLTAQVSVSDEEDYAVAFAIVEQASE</sequence>
<dbReference type="InterPro" id="IPR037143">
    <property type="entry name" value="4-PPantetheinyl_Trfase_dom_sf"/>
</dbReference>
<dbReference type="NCBIfam" id="TIGR00516">
    <property type="entry name" value="acpS"/>
    <property type="match status" value="1"/>
</dbReference>
<dbReference type="GO" id="GO:0006633">
    <property type="term" value="P:fatty acid biosynthetic process"/>
    <property type="evidence" value="ECO:0007669"/>
    <property type="project" value="UniProtKB-UniRule"/>
</dbReference>
<keyword evidence="6 8" id="KW-0443">Lipid metabolism</keyword>
<feature type="binding site" evidence="8">
    <location>
        <position position="62"/>
    </location>
    <ligand>
        <name>Mg(2+)</name>
        <dbReference type="ChEBI" id="CHEBI:18420"/>
    </ligand>
</feature>
<dbReference type="AlphaFoldDB" id="A0A2R4CD63"/>
<keyword evidence="7 8" id="KW-0275">Fatty acid biosynthesis</keyword>
<comment type="catalytic activity">
    <reaction evidence="8">
        <text>apo-[ACP] + CoA = holo-[ACP] + adenosine 3',5'-bisphosphate + H(+)</text>
        <dbReference type="Rhea" id="RHEA:12068"/>
        <dbReference type="Rhea" id="RHEA-COMP:9685"/>
        <dbReference type="Rhea" id="RHEA-COMP:9690"/>
        <dbReference type="ChEBI" id="CHEBI:15378"/>
        <dbReference type="ChEBI" id="CHEBI:29999"/>
        <dbReference type="ChEBI" id="CHEBI:57287"/>
        <dbReference type="ChEBI" id="CHEBI:58343"/>
        <dbReference type="ChEBI" id="CHEBI:64479"/>
        <dbReference type="EC" id="2.7.8.7"/>
    </reaction>
</comment>
<gene>
    <name evidence="8" type="primary">acpS</name>
    <name evidence="10" type="ORF">C9I28_19325</name>
</gene>
<evidence type="ECO:0000256" key="2">
    <source>
        <dbReference type="ARBA" id="ARBA00022679"/>
    </source>
</evidence>
<protein>
    <recommendedName>
        <fullName evidence="8">Holo-[acyl-carrier-protein] synthase</fullName>
        <shortName evidence="8">Holo-ACP synthase</shortName>
        <ecNumber evidence="8">2.7.8.7</ecNumber>
    </recommendedName>
    <alternativeName>
        <fullName evidence="8">4'-phosphopantetheinyl transferase AcpS</fullName>
    </alternativeName>
</protein>
<feature type="binding site" evidence="8">
    <location>
        <position position="8"/>
    </location>
    <ligand>
        <name>Mg(2+)</name>
        <dbReference type="ChEBI" id="CHEBI:18420"/>
    </ligand>
</feature>
<dbReference type="HAMAP" id="MF_00101">
    <property type="entry name" value="AcpS"/>
    <property type="match status" value="1"/>
</dbReference>
<dbReference type="SUPFAM" id="SSF56214">
    <property type="entry name" value="4'-phosphopantetheinyl transferase"/>
    <property type="match status" value="1"/>
</dbReference>
<organism evidence="10 11">
    <name type="scientific">Pseudoduganella armeniaca</name>
    <dbReference type="NCBI Taxonomy" id="2072590"/>
    <lineage>
        <taxon>Bacteria</taxon>
        <taxon>Pseudomonadati</taxon>
        <taxon>Pseudomonadota</taxon>
        <taxon>Betaproteobacteria</taxon>
        <taxon>Burkholderiales</taxon>
        <taxon>Oxalobacteraceae</taxon>
        <taxon>Telluria group</taxon>
        <taxon>Pseudoduganella</taxon>
    </lineage>
</organism>
<feature type="domain" description="4'-phosphopantetheinyl transferase" evidence="9">
    <location>
        <begin position="4"/>
        <end position="125"/>
    </location>
</feature>
<dbReference type="InterPro" id="IPR004568">
    <property type="entry name" value="Ppantetheine-prot_Trfase_dom"/>
</dbReference>
<proteinExistence type="inferred from homology"/>
<dbReference type="EMBL" id="CP028324">
    <property type="protein sequence ID" value="AVR97549.1"/>
    <property type="molecule type" value="Genomic_DNA"/>
</dbReference>
<evidence type="ECO:0000256" key="5">
    <source>
        <dbReference type="ARBA" id="ARBA00022842"/>
    </source>
</evidence>
<keyword evidence="3 8" id="KW-0479">Metal-binding</keyword>